<proteinExistence type="predicted"/>
<dbReference type="InterPro" id="IPR040079">
    <property type="entry name" value="Glutathione_S-Trfase"/>
</dbReference>
<dbReference type="SUPFAM" id="SSF52833">
    <property type="entry name" value="Thioredoxin-like"/>
    <property type="match status" value="1"/>
</dbReference>
<reference evidence="3" key="1">
    <citation type="submission" date="2020-04" db="EMBL/GenBank/DDBJ databases">
        <title>Description of Shewanella salipaludis sp. nov., isolated from a salt marsh.</title>
        <authorList>
            <person name="Park S."/>
            <person name="Yoon J.-H."/>
        </authorList>
    </citation>
    <scope>NUCLEOTIDE SEQUENCE</scope>
    <source>
        <strain evidence="3">SHSM-M6</strain>
    </source>
</reference>
<dbReference type="RefSeq" id="WP_169563674.1">
    <property type="nucleotide sequence ID" value="NZ_JAAXYH010000004.1"/>
</dbReference>
<dbReference type="InterPro" id="IPR050983">
    <property type="entry name" value="GST_Omega/HSP26"/>
</dbReference>
<dbReference type="Pfam" id="PF00043">
    <property type="entry name" value="GST_C"/>
    <property type="match status" value="1"/>
</dbReference>
<dbReference type="SFLD" id="SFLDG00358">
    <property type="entry name" value="Main_(cytGST)"/>
    <property type="match status" value="1"/>
</dbReference>
<name>A0A972FXB7_9GAMM</name>
<dbReference type="SUPFAM" id="SSF47616">
    <property type="entry name" value="GST C-terminal domain-like"/>
    <property type="match status" value="1"/>
</dbReference>
<accession>A0A972FXB7</accession>
<gene>
    <name evidence="3" type="ORF">HC757_07305</name>
</gene>
<dbReference type="PANTHER" id="PTHR43968">
    <property type="match status" value="1"/>
</dbReference>
<dbReference type="CDD" id="cd00570">
    <property type="entry name" value="GST_N_family"/>
    <property type="match status" value="1"/>
</dbReference>
<organism evidence="3 4">
    <name type="scientific">Shewanella salipaludis</name>
    <dbReference type="NCBI Taxonomy" id="2723052"/>
    <lineage>
        <taxon>Bacteria</taxon>
        <taxon>Pseudomonadati</taxon>
        <taxon>Pseudomonadota</taxon>
        <taxon>Gammaproteobacteria</taxon>
        <taxon>Alteromonadales</taxon>
        <taxon>Shewanellaceae</taxon>
        <taxon>Shewanella</taxon>
    </lineage>
</organism>
<evidence type="ECO:0000313" key="3">
    <source>
        <dbReference type="EMBL" id="NMH64978.1"/>
    </source>
</evidence>
<evidence type="ECO:0000259" key="2">
    <source>
        <dbReference type="PROSITE" id="PS50405"/>
    </source>
</evidence>
<evidence type="ECO:0000313" key="4">
    <source>
        <dbReference type="Proteomes" id="UP000737113"/>
    </source>
</evidence>
<dbReference type="InterPro" id="IPR010987">
    <property type="entry name" value="Glutathione-S-Trfase_C-like"/>
</dbReference>
<dbReference type="Pfam" id="PF13417">
    <property type="entry name" value="GST_N_3"/>
    <property type="match status" value="1"/>
</dbReference>
<dbReference type="InterPro" id="IPR004045">
    <property type="entry name" value="Glutathione_S-Trfase_N"/>
</dbReference>
<dbReference type="SFLD" id="SFLDS00019">
    <property type="entry name" value="Glutathione_Transferase_(cytos"/>
    <property type="match status" value="1"/>
</dbReference>
<protein>
    <submittedName>
        <fullName evidence="3">Glutathione S-transferase family protein</fullName>
    </submittedName>
</protein>
<dbReference type="GO" id="GO:0005737">
    <property type="term" value="C:cytoplasm"/>
    <property type="evidence" value="ECO:0007669"/>
    <property type="project" value="TreeGrafter"/>
</dbReference>
<feature type="domain" description="GST C-terminal" evidence="2">
    <location>
        <begin position="86"/>
        <end position="217"/>
    </location>
</feature>
<evidence type="ECO:0000259" key="1">
    <source>
        <dbReference type="PROSITE" id="PS50404"/>
    </source>
</evidence>
<sequence>MELFYHPLSRYSQKVLLSLYEKQVNFYPRVTDLRDPVTRGHFRALFPLARLPMLKCLDGRLLPDASIIAEYLDHRFDSGTRLLPEDPDRNLEVRLYDRLIDQDLNAPLFQLDKLRQPQADKQDSLQIKSLEKSLKLALEALDLRLAGQHWLCGDSLTLADCAFIPCLSRCQDLLSLLELEHLARYWQQAQLRGAWVLVQEEVDLAHMNELNGLQTQI</sequence>
<dbReference type="Gene3D" id="3.40.30.10">
    <property type="entry name" value="Glutaredoxin"/>
    <property type="match status" value="1"/>
</dbReference>
<feature type="domain" description="GST N-terminal" evidence="1">
    <location>
        <begin position="1"/>
        <end position="80"/>
    </location>
</feature>
<dbReference type="AlphaFoldDB" id="A0A972FXB7"/>
<keyword evidence="4" id="KW-1185">Reference proteome</keyword>
<dbReference type="InterPro" id="IPR004046">
    <property type="entry name" value="GST_C"/>
</dbReference>
<dbReference type="PROSITE" id="PS50404">
    <property type="entry name" value="GST_NTER"/>
    <property type="match status" value="1"/>
</dbReference>
<dbReference type="CDD" id="cd00299">
    <property type="entry name" value="GST_C_family"/>
    <property type="match status" value="1"/>
</dbReference>
<dbReference type="Gene3D" id="1.20.1050.10">
    <property type="match status" value="1"/>
</dbReference>
<dbReference type="PROSITE" id="PS50405">
    <property type="entry name" value="GST_CTER"/>
    <property type="match status" value="1"/>
</dbReference>
<dbReference type="Proteomes" id="UP000737113">
    <property type="component" value="Unassembled WGS sequence"/>
</dbReference>
<dbReference type="PANTHER" id="PTHR43968:SF6">
    <property type="entry name" value="GLUTATHIONE S-TRANSFERASE OMEGA"/>
    <property type="match status" value="1"/>
</dbReference>
<dbReference type="InterPro" id="IPR036282">
    <property type="entry name" value="Glutathione-S-Trfase_C_sf"/>
</dbReference>
<comment type="caution">
    <text evidence="3">The sequence shown here is derived from an EMBL/GenBank/DDBJ whole genome shotgun (WGS) entry which is preliminary data.</text>
</comment>
<dbReference type="InterPro" id="IPR036249">
    <property type="entry name" value="Thioredoxin-like_sf"/>
</dbReference>
<dbReference type="EMBL" id="JAAXYH010000004">
    <property type="protein sequence ID" value="NMH64978.1"/>
    <property type="molecule type" value="Genomic_DNA"/>
</dbReference>